<reference evidence="2" key="2">
    <citation type="journal article" date="2018" name="Plant J.">
        <title>The Sorghum bicolor reference genome: improved assembly, gene annotations, a transcriptome atlas, and signatures of genome organization.</title>
        <authorList>
            <person name="McCormick R.F."/>
            <person name="Truong S.K."/>
            <person name="Sreedasyam A."/>
            <person name="Jenkins J."/>
            <person name="Shu S."/>
            <person name="Sims D."/>
            <person name="Kennedy M."/>
            <person name="Amirebrahimi M."/>
            <person name="Weers B.D."/>
            <person name="McKinley B."/>
            <person name="Mattison A."/>
            <person name="Morishige D.T."/>
            <person name="Grimwood J."/>
            <person name="Schmutz J."/>
            <person name="Mullet J.E."/>
        </authorList>
    </citation>
    <scope>NUCLEOTIDE SEQUENCE [LARGE SCALE GENOMIC DNA]</scope>
    <source>
        <strain evidence="2">cv. BTx623</strain>
    </source>
</reference>
<name>A0A194YQ10_SORBI</name>
<reference evidence="1 2" key="1">
    <citation type="journal article" date="2009" name="Nature">
        <title>The Sorghum bicolor genome and the diversification of grasses.</title>
        <authorList>
            <person name="Paterson A.H."/>
            <person name="Bowers J.E."/>
            <person name="Bruggmann R."/>
            <person name="Dubchak I."/>
            <person name="Grimwood J."/>
            <person name="Gundlach H."/>
            <person name="Haberer G."/>
            <person name="Hellsten U."/>
            <person name="Mitros T."/>
            <person name="Poliakov A."/>
            <person name="Schmutz J."/>
            <person name="Spannagl M."/>
            <person name="Tang H."/>
            <person name="Wang X."/>
            <person name="Wicker T."/>
            <person name="Bharti A.K."/>
            <person name="Chapman J."/>
            <person name="Feltus F.A."/>
            <person name="Gowik U."/>
            <person name="Grigoriev I.V."/>
            <person name="Lyons E."/>
            <person name="Maher C.A."/>
            <person name="Martis M."/>
            <person name="Narechania A."/>
            <person name="Otillar R.P."/>
            <person name="Penning B.W."/>
            <person name="Salamov A.A."/>
            <person name="Wang Y."/>
            <person name="Zhang L."/>
            <person name="Carpita N.C."/>
            <person name="Freeling M."/>
            <person name="Gingle A.R."/>
            <person name="Hash C.T."/>
            <person name="Keller B."/>
            <person name="Klein P."/>
            <person name="Kresovich S."/>
            <person name="McCann M.C."/>
            <person name="Ming R."/>
            <person name="Peterson D.G."/>
            <person name="Mehboob-ur-Rahman"/>
            <person name="Ware D."/>
            <person name="Westhoff P."/>
            <person name="Mayer K.F."/>
            <person name="Messing J."/>
            <person name="Rokhsar D.S."/>
        </authorList>
    </citation>
    <scope>NUCLEOTIDE SEQUENCE [LARGE SCALE GENOMIC DNA]</scope>
    <source>
        <strain evidence="2">cv. BTx623</strain>
    </source>
</reference>
<dbReference type="InParanoid" id="A0A194YQ10"/>
<evidence type="ECO:0000313" key="1">
    <source>
        <dbReference type="EMBL" id="KXG29915.1"/>
    </source>
</evidence>
<sequence>MSPCAATYPFYPTLAALLTFRRRSTLSPSREQNASEIWTSLLPSPPHVSSVSRWTQLQRWRKAQGGAGLTRGKWAWWWPAQAQSSIIACATAEFIAFAAAEFVACAAD</sequence>
<dbReference type="Proteomes" id="UP000000768">
    <property type="component" value="Chromosome 4"/>
</dbReference>
<gene>
    <name evidence="1" type="ORF">SORBI_3004G108700</name>
</gene>
<keyword evidence="2" id="KW-1185">Reference proteome</keyword>
<evidence type="ECO:0000313" key="2">
    <source>
        <dbReference type="Proteomes" id="UP000000768"/>
    </source>
</evidence>
<accession>A0A194YQ10</accession>
<organism evidence="1 2">
    <name type="scientific">Sorghum bicolor</name>
    <name type="common">Sorghum</name>
    <name type="synonym">Sorghum vulgare</name>
    <dbReference type="NCBI Taxonomy" id="4558"/>
    <lineage>
        <taxon>Eukaryota</taxon>
        <taxon>Viridiplantae</taxon>
        <taxon>Streptophyta</taxon>
        <taxon>Embryophyta</taxon>
        <taxon>Tracheophyta</taxon>
        <taxon>Spermatophyta</taxon>
        <taxon>Magnoliopsida</taxon>
        <taxon>Liliopsida</taxon>
        <taxon>Poales</taxon>
        <taxon>Poaceae</taxon>
        <taxon>PACMAD clade</taxon>
        <taxon>Panicoideae</taxon>
        <taxon>Andropogonodae</taxon>
        <taxon>Andropogoneae</taxon>
        <taxon>Sorghinae</taxon>
        <taxon>Sorghum</taxon>
    </lineage>
</organism>
<proteinExistence type="predicted"/>
<dbReference type="Gramene" id="KXG29915">
    <property type="protein sequence ID" value="KXG29915"/>
    <property type="gene ID" value="SORBI_3004G108700"/>
</dbReference>
<protein>
    <submittedName>
        <fullName evidence="1">Uncharacterized protein</fullName>
    </submittedName>
</protein>
<dbReference type="AlphaFoldDB" id="A0A194YQ10"/>
<dbReference type="EMBL" id="CM000763">
    <property type="protein sequence ID" value="KXG29915.1"/>
    <property type="molecule type" value="Genomic_DNA"/>
</dbReference>